<evidence type="ECO:0000313" key="2">
    <source>
        <dbReference type="EMBL" id="CAD5218329.1"/>
    </source>
</evidence>
<dbReference type="EMBL" id="CAJFCW020000004">
    <property type="protein sequence ID" value="CAG9110045.1"/>
    <property type="molecule type" value="Genomic_DNA"/>
</dbReference>
<proteinExistence type="predicted"/>
<name>A0A811KS89_9BILA</name>
<keyword evidence="3" id="KW-1185">Reference proteome</keyword>
<accession>A0A811KS89</accession>
<evidence type="ECO:0000313" key="3">
    <source>
        <dbReference type="Proteomes" id="UP000614601"/>
    </source>
</evidence>
<sequence>MSISSTIFVVLCLHFITVYSQYDNPELNQLMAEYKKPQAKPTGLRCHTGIQNFENQLPFDNVTVAPCRANENCCYMMSSLNGTHYGCHDDCPETLKTFLCGPDPDSGLQDIYYCYCRDERDPNCQPSEYKIKGKRSILDPKYLEAEAKLTLLKSRRK</sequence>
<reference evidence="2" key="1">
    <citation type="submission" date="2020-09" db="EMBL/GenBank/DDBJ databases">
        <authorList>
            <person name="Kikuchi T."/>
        </authorList>
    </citation>
    <scope>NUCLEOTIDE SEQUENCE</scope>
    <source>
        <strain evidence="2">SH1</strain>
    </source>
</reference>
<evidence type="ECO:0000256" key="1">
    <source>
        <dbReference type="SAM" id="SignalP"/>
    </source>
</evidence>
<gene>
    <name evidence="2" type="ORF">BOKJ2_LOCUS7539</name>
</gene>
<comment type="caution">
    <text evidence="2">The sequence shown here is derived from an EMBL/GenBank/DDBJ whole genome shotgun (WGS) entry which is preliminary data.</text>
</comment>
<feature type="chain" id="PRO_5044131681" evidence="1">
    <location>
        <begin position="21"/>
        <end position="157"/>
    </location>
</feature>
<keyword evidence="1" id="KW-0732">Signal</keyword>
<dbReference type="Proteomes" id="UP000783686">
    <property type="component" value="Unassembled WGS sequence"/>
</dbReference>
<protein>
    <submittedName>
        <fullName evidence="2">Uncharacterized protein</fullName>
    </submittedName>
</protein>
<dbReference type="AlphaFoldDB" id="A0A811KS89"/>
<dbReference type="EMBL" id="CAJFDH010000004">
    <property type="protein sequence ID" value="CAD5218329.1"/>
    <property type="molecule type" value="Genomic_DNA"/>
</dbReference>
<feature type="signal peptide" evidence="1">
    <location>
        <begin position="1"/>
        <end position="20"/>
    </location>
</feature>
<dbReference type="Proteomes" id="UP000614601">
    <property type="component" value="Unassembled WGS sequence"/>
</dbReference>
<organism evidence="2 3">
    <name type="scientific">Bursaphelenchus okinawaensis</name>
    <dbReference type="NCBI Taxonomy" id="465554"/>
    <lineage>
        <taxon>Eukaryota</taxon>
        <taxon>Metazoa</taxon>
        <taxon>Ecdysozoa</taxon>
        <taxon>Nematoda</taxon>
        <taxon>Chromadorea</taxon>
        <taxon>Rhabditida</taxon>
        <taxon>Tylenchina</taxon>
        <taxon>Tylenchomorpha</taxon>
        <taxon>Aphelenchoidea</taxon>
        <taxon>Aphelenchoididae</taxon>
        <taxon>Bursaphelenchus</taxon>
    </lineage>
</organism>
<dbReference type="OrthoDB" id="5774840at2759"/>